<proteinExistence type="predicted"/>
<dbReference type="InterPro" id="IPR001202">
    <property type="entry name" value="WW_dom"/>
</dbReference>
<dbReference type="SUPFAM" id="SSF51045">
    <property type="entry name" value="WW domain"/>
    <property type="match status" value="4"/>
</dbReference>
<dbReference type="Proteomes" id="UP000435112">
    <property type="component" value="Unassembled WGS sequence"/>
</dbReference>
<dbReference type="EMBL" id="QXFV01000263">
    <property type="protein sequence ID" value="KAE9043411.1"/>
    <property type="molecule type" value="Genomic_DNA"/>
</dbReference>
<dbReference type="Pfam" id="PF00397">
    <property type="entry name" value="WW"/>
    <property type="match status" value="4"/>
</dbReference>
<dbReference type="OrthoDB" id="63972at2759"/>
<feature type="domain" description="WW" evidence="2">
    <location>
        <begin position="323"/>
        <end position="351"/>
    </location>
</feature>
<keyword evidence="7" id="KW-1185">Reference proteome</keyword>
<evidence type="ECO:0000313" key="4">
    <source>
        <dbReference type="EMBL" id="KAE9043411.1"/>
    </source>
</evidence>
<feature type="region of interest" description="Disordered" evidence="1">
    <location>
        <begin position="264"/>
        <end position="290"/>
    </location>
</feature>
<dbReference type="PANTHER" id="PTHR11864">
    <property type="entry name" value="PRE-MRNA-PROCESSING PROTEIN PRP40"/>
    <property type="match status" value="1"/>
</dbReference>
<evidence type="ECO:0000313" key="8">
    <source>
        <dbReference type="Proteomes" id="UP000435112"/>
    </source>
</evidence>
<dbReference type="GO" id="GO:0045292">
    <property type="term" value="P:mRNA cis splicing, via spliceosome"/>
    <property type="evidence" value="ECO:0007669"/>
    <property type="project" value="InterPro"/>
</dbReference>
<dbReference type="Gene3D" id="2.20.70.10">
    <property type="match status" value="5"/>
</dbReference>
<sequence length="539" mass="63482">MNDLVLIFPLDATNQEEDWISHITRHHLEQDAAELKLLLADTQAFMQRSSSPEKIMRPASVEEDSTPQPPSTSIDFKKTYATTARIYGTLRELLEQIHDQLEQKPPLTREEALLKIQSMWKIRKARKQLKDLVRDVYASFQDPTTGHTYYYNKYTKETQWTKPLSLGRETLAGPALPTQEIVKRIFNSREDEEKEAAATLQRMARSHFARRHMRKLISSVYEKIWDAGTPQFYYHNTKTKEVKWEKPRWVSDDDLLTPRTRYRQLQQESNEDVKATEDQRGKKKAEIERTEPLTEEDAACMVQRAYRRKSGFQNLLRICRAVYERIYDPELGLFYYHNTRTKETTWNKPLLLRGAVSDVFTPRTRQKNERKERFTPEKAACMVQRAYRRKRGFQNLLRLCRSVYERIYDPDQGMYYYHNTRTKETMWEKPLLLRGANSDVFTPRTRQKKLQSLISAINAPASRKPHQWTEVEAATRLQGLYRAKKAKEELNSRLAQRFRQAVDPSSGQVYYVNLLTQEVSWEPPALAVRSGIQIEAFDE</sequence>
<dbReference type="Pfam" id="PF00612">
    <property type="entry name" value="IQ"/>
    <property type="match status" value="1"/>
</dbReference>
<feature type="compositionally biased region" description="Basic and acidic residues" evidence="1">
    <location>
        <begin position="271"/>
        <end position="290"/>
    </location>
</feature>
<feature type="domain" description="WW" evidence="2">
    <location>
        <begin position="145"/>
        <end position="165"/>
    </location>
</feature>
<dbReference type="GO" id="GO:0003723">
    <property type="term" value="F:RNA binding"/>
    <property type="evidence" value="ECO:0007669"/>
    <property type="project" value="TreeGrafter"/>
</dbReference>
<evidence type="ECO:0000313" key="7">
    <source>
        <dbReference type="Proteomes" id="UP000434957"/>
    </source>
</evidence>
<evidence type="ECO:0000313" key="3">
    <source>
        <dbReference type="EMBL" id="KAE9037614.1"/>
    </source>
</evidence>
<dbReference type="EMBL" id="QXFT01000268">
    <property type="protein sequence ID" value="KAE9348968.1"/>
    <property type="molecule type" value="Genomic_DNA"/>
</dbReference>
<dbReference type="PANTHER" id="PTHR11864:SF0">
    <property type="entry name" value="PRP40 PRE-MRNA PROCESSING FACTOR 40 HOMOLOG A (YEAST)"/>
    <property type="match status" value="1"/>
</dbReference>
<organism evidence="5 7">
    <name type="scientific">Phytophthora rubi</name>
    <dbReference type="NCBI Taxonomy" id="129364"/>
    <lineage>
        <taxon>Eukaryota</taxon>
        <taxon>Sar</taxon>
        <taxon>Stramenopiles</taxon>
        <taxon>Oomycota</taxon>
        <taxon>Peronosporomycetes</taxon>
        <taxon>Peronosporales</taxon>
        <taxon>Peronosporaceae</taxon>
        <taxon>Phytophthora</taxon>
    </lineage>
</organism>
<evidence type="ECO:0000256" key="1">
    <source>
        <dbReference type="SAM" id="MobiDB-lite"/>
    </source>
</evidence>
<comment type="caution">
    <text evidence="5">The sequence shown here is derived from an EMBL/GenBank/DDBJ whole genome shotgun (WGS) entry which is preliminary data.</text>
</comment>
<protein>
    <recommendedName>
        <fullName evidence="2">WW domain-containing protein</fullName>
    </recommendedName>
</protein>
<dbReference type="PROSITE" id="PS50096">
    <property type="entry name" value="IQ"/>
    <property type="match status" value="3"/>
</dbReference>
<feature type="domain" description="WW" evidence="2">
    <location>
        <begin position="492"/>
        <end position="526"/>
    </location>
</feature>
<feature type="domain" description="WW" evidence="2">
    <location>
        <begin position="404"/>
        <end position="432"/>
    </location>
</feature>
<name>A0A6A4FHK3_9STRA</name>
<feature type="domain" description="WW" evidence="2">
    <location>
        <begin position="215"/>
        <end position="249"/>
    </location>
</feature>
<feature type="region of interest" description="Disordered" evidence="1">
    <location>
        <begin position="48"/>
        <end position="73"/>
    </location>
</feature>
<dbReference type="Proteomes" id="UP000434957">
    <property type="component" value="Unassembled WGS sequence"/>
</dbReference>
<dbReference type="Proteomes" id="UP000429607">
    <property type="component" value="Unassembled WGS sequence"/>
</dbReference>
<accession>A0A6A4FHK3</accession>
<dbReference type="CDD" id="cd00201">
    <property type="entry name" value="WW"/>
    <property type="match status" value="5"/>
</dbReference>
<dbReference type="InterPro" id="IPR036020">
    <property type="entry name" value="WW_dom_sf"/>
</dbReference>
<dbReference type="SMART" id="SM00456">
    <property type="entry name" value="WW"/>
    <property type="match status" value="5"/>
</dbReference>
<evidence type="ECO:0000313" key="6">
    <source>
        <dbReference type="Proteomes" id="UP000429607"/>
    </source>
</evidence>
<dbReference type="SMART" id="SM00015">
    <property type="entry name" value="IQ"/>
    <property type="match status" value="3"/>
</dbReference>
<dbReference type="EMBL" id="QXFU01000292">
    <property type="protein sequence ID" value="KAE9037614.1"/>
    <property type="molecule type" value="Genomic_DNA"/>
</dbReference>
<dbReference type="GO" id="GO:0071004">
    <property type="term" value="C:U2-type prespliceosome"/>
    <property type="evidence" value="ECO:0007669"/>
    <property type="project" value="TreeGrafter"/>
</dbReference>
<dbReference type="PROSITE" id="PS50020">
    <property type="entry name" value="WW_DOMAIN_2"/>
    <property type="match status" value="5"/>
</dbReference>
<dbReference type="InterPro" id="IPR000048">
    <property type="entry name" value="IQ_motif_EF-hand-BS"/>
</dbReference>
<dbReference type="AlphaFoldDB" id="A0A6A4FHK3"/>
<dbReference type="InterPro" id="IPR039726">
    <property type="entry name" value="Prp40-like"/>
</dbReference>
<evidence type="ECO:0000259" key="2">
    <source>
        <dbReference type="PROSITE" id="PS50020"/>
    </source>
</evidence>
<dbReference type="GO" id="GO:0005685">
    <property type="term" value="C:U1 snRNP"/>
    <property type="evidence" value="ECO:0007669"/>
    <property type="project" value="TreeGrafter"/>
</dbReference>
<evidence type="ECO:0000313" key="5">
    <source>
        <dbReference type="EMBL" id="KAE9348968.1"/>
    </source>
</evidence>
<reference evidence="5 7" key="1">
    <citation type="submission" date="2018-08" db="EMBL/GenBank/DDBJ databases">
        <title>Genomic investigation of the strawberry pathogen Phytophthora fragariae indicates pathogenicity is determined by transcriptional variation in three key races.</title>
        <authorList>
            <person name="Adams T.M."/>
            <person name="Armitage A.D."/>
            <person name="Sobczyk M.K."/>
            <person name="Bates H.J."/>
            <person name="Dunwell J.M."/>
            <person name="Nellist C.F."/>
            <person name="Harrison R.J."/>
        </authorList>
    </citation>
    <scope>NUCLEOTIDE SEQUENCE [LARGE SCALE GENOMIC DNA]</scope>
    <source>
        <strain evidence="4 6">SCRP249</strain>
        <strain evidence="3 8">SCRP324</strain>
        <strain evidence="5 7">SCRP333</strain>
    </source>
</reference>
<gene>
    <name evidence="4" type="ORF">PR001_g5812</name>
    <name evidence="3" type="ORF">PR002_g6474</name>
    <name evidence="5" type="ORF">PR003_g6144</name>
</gene>